<accession>A0ABU1DFL1</accession>
<dbReference type="Pfam" id="PF01841">
    <property type="entry name" value="Transglut_core"/>
    <property type="match status" value="1"/>
</dbReference>
<keyword evidence="3" id="KW-1185">Reference proteome</keyword>
<protein>
    <submittedName>
        <fullName evidence="2">Transglutaminase family protein</fullName>
    </submittedName>
</protein>
<dbReference type="PANTHER" id="PTHR33490:SF6">
    <property type="entry name" value="SLL1049 PROTEIN"/>
    <property type="match status" value="1"/>
</dbReference>
<dbReference type="SMART" id="SM00460">
    <property type="entry name" value="TGc"/>
    <property type="match status" value="1"/>
</dbReference>
<dbReference type="PANTHER" id="PTHR33490">
    <property type="entry name" value="BLR5614 PROTEIN-RELATED"/>
    <property type="match status" value="1"/>
</dbReference>
<evidence type="ECO:0000259" key="1">
    <source>
        <dbReference type="SMART" id="SM00460"/>
    </source>
</evidence>
<evidence type="ECO:0000313" key="3">
    <source>
        <dbReference type="Proteomes" id="UP001181622"/>
    </source>
</evidence>
<feature type="domain" description="Transglutaminase-like" evidence="1">
    <location>
        <begin position="159"/>
        <end position="246"/>
    </location>
</feature>
<organism evidence="2 3">
    <name type="scientific">Chelatococcus sambhunathii</name>
    <dbReference type="NCBI Taxonomy" id="363953"/>
    <lineage>
        <taxon>Bacteria</taxon>
        <taxon>Pseudomonadati</taxon>
        <taxon>Pseudomonadota</taxon>
        <taxon>Alphaproteobacteria</taxon>
        <taxon>Hyphomicrobiales</taxon>
        <taxon>Chelatococcaceae</taxon>
        <taxon>Chelatococcus</taxon>
    </lineage>
</organism>
<dbReference type="SUPFAM" id="SSF54001">
    <property type="entry name" value="Cysteine proteinases"/>
    <property type="match status" value="1"/>
</dbReference>
<sequence>MRLTIRHETRYRFAQPASAIAQTLRLTPRGHDGQHVVRWRIDIDQDCRLRTAEDAFGNHVNSFTVDGAVDSLTVAVEGEVDTRDTGGVVRGAVERFPADLYLRETDLTTPDLEIAAFAREATESESDPLGKLHALMSALHERMTYDEEPTDSTTTAAQAFKLGRGVCQDITHVFLSCARSTGSPARYVGGYLLKSEGEPEGMTQSMGGMSQSLSRAPSPPLVQHAGHAWAEAFVPELGWVGFDAANCVCPTETYVRVALGLDYLGAAPVRGSRYGGGGETLEVDVVVQDASALRAFRWG</sequence>
<comment type="caution">
    <text evidence="2">The sequence shown here is derived from an EMBL/GenBank/DDBJ whole genome shotgun (WGS) entry which is preliminary data.</text>
</comment>
<dbReference type="EMBL" id="JADBEO010000014">
    <property type="protein sequence ID" value="MDR4306695.1"/>
    <property type="molecule type" value="Genomic_DNA"/>
</dbReference>
<dbReference type="Pfam" id="PF08379">
    <property type="entry name" value="Bact_transglu_N"/>
    <property type="match status" value="1"/>
</dbReference>
<proteinExistence type="predicted"/>
<evidence type="ECO:0000313" key="2">
    <source>
        <dbReference type="EMBL" id="MDR4306695.1"/>
    </source>
</evidence>
<name>A0ABU1DFL1_9HYPH</name>
<gene>
    <name evidence="2" type="ORF">IHQ68_08700</name>
</gene>
<dbReference type="Proteomes" id="UP001181622">
    <property type="component" value="Unassembled WGS sequence"/>
</dbReference>
<dbReference type="InterPro" id="IPR038765">
    <property type="entry name" value="Papain-like_cys_pep_sf"/>
</dbReference>
<dbReference type="Gene3D" id="3.10.620.30">
    <property type="match status" value="1"/>
</dbReference>
<reference evidence="2" key="1">
    <citation type="submission" date="2020-10" db="EMBL/GenBank/DDBJ databases">
        <authorList>
            <person name="Abbas A."/>
            <person name="Razzaq R."/>
            <person name="Waqas M."/>
            <person name="Abbas N."/>
            <person name="Nielsen T.K."/>
            <person name="Hansen L.H."/>
            <person name="Hussain S."/>
            <person name="Shahid M."/>
        </authorList>
    </citation>
    <scope>NUCLEOTIDE SEQUENCE</scope>
    <source>
        <strain evidence="2">S14</strain>
    </source>
</reference>
<dbReference type="RefSeq" id="WP_309390803.1">
    <property type="nucleotide sequence ID" value="NZ_JADBEO010000014.1"/>
</dbReference>
<dbReference type="InterPro" id="IPR013589">
    <property type="entry name" value="Bac_transglu_N"/>
</dbReference>
<dbReference type="InterPro" id="IPR002931">
    <property type="entry name" value="Transglutaminase-like"/>
</dbReference>